<organism evidence="3 4">
    <name type="scientific">Shouchella clausii</name>
    <name type="common">Alkalihalobacillus clausii</name>
    <dbReference type="NCBI Taxonomy" id="79880"/>
    <lineage>
        <taxon>Bacteria</taxon>
        <taxon>Bacillati</taxon>
        <taxon>Bacillota</taxon>
        <taxon>Bacilli</taxon>
        <taxon>Bacillales</taxon>
        <taxon>Bacillaceae</taxon>
        <taxon>Shouchella</taxon>
    </lineage>
</organism>
<dbReference type="GO" id="GO:0004623">
    <property type="term" value="F:phospholipase A2 activity"/>
    <property type="evidence" value="ECO:0007669"/>
    <property type="project" value="InterPro"/>
</dbReference>
<dbReference type="AlphaFoldDB" id="A0A268NWD0"/>
<comment type="caution">
    <text evidence="3">The sequence shown here is derived from an EMBL/GenBank/DDBJ whole genome shotgun (WGS) entry which is preliminary data.</text>
</comment>
<sequence>MGQTVVDGSFLDKFHKQKLLNRIKEQKPYKLILDKLSEAGLKNNSAESVVAYNGKVVNSFEGNEHVFKLTFAHLKLENALVYYHLVEAGEEKLESFSADLLHTNGSLITTFVVEDQEVKEVLTTEYDGQLDQMIEEELPDNPNYDHDEELLSIQAPWDICMPGGYRHCGSDCGDKGSKGGGTPINPIDTCCRSHDRCWERYGRWDCQCDRNLINCARPHRGKYPAAYATIWAVFAYNAC</sequence>
<keyword evidence="2" id="KW-0964">Secreted</keyword>
<dbReference type="EMBL" id="NPCC01000027">
    <property type="protein sequence ID" value="PAE87837.1"/>
    <property type="molecule type" value="Genomic_DNA"/>
</dbReference>
<dbReference type="SUPFAM" id="SSF48619">
    <property type="entry name" value="Phospholipase A2, PLA2"/>
    <property type="match status" value="1"/>
</dbReference>
<proteinExistence type="predicted"/>
<protein>
    <recommendedName>
        <fullName evidence="5">Phospholipase A2 domain-containing protein</fullName>
    </recommendedName>
</protein>
<dbReference type="InterPro" id="IPR036444">
    <property type="entry name" value="PLipase_A2_dom_sf"/>
</dbReference>
<evidence type="ECO:0000313" key="3">
    <source>
        <dbReference type="EMBL" id="PAE87837.1"/>
    </source>
</evidence>
<dbReference type="RefSeq" id="WP_073304992.1">
    <property type="nucleotide sequence ID" value="NZ_CP155470.1"/>
</dbReference>
<name>A0A268NWD0_SHOCL</name>
<reference evidence="3 4" key="1">
    <citation type="submission" date="2017-07" db="EMBL/GenBank/DDBJ databases">
        <title>Isolation and whole genome analysis of endospore-forming bacteria from heroin.</title>
        <authorList>
            <person name="Kalinowski J."/>
            <person name="Ahrens B."/>
            <person name="Al-Dilaimi A."/>
            <person name="Winkler A."/>
            <person name="Wibberg D."/>
            <person name="Schleenbecker U."/>
            <person name="Ruckert C."/>
            <person name="Wolfel R."/>
            <person name="Grass G."/>
        </authorList>
    </citation>
    <scope>NUCLEOTIDE SEQUENCE [LARGE SCALE GENOMIC DNA]</scope>
    <source>
        <strain evidence="3 4">7539</strain>
    </source>
</reference>
<dbReference type="PROSITE" id="PS00118">
    <property type="entry name" value="PA2_HIS"/>
    <property type="match status" value="1"/>
</dbReference>
<accession>A0A268NWD0</accession>
<gene>
    <name evidence="3" type="ORF">CHH72_16100</name>
</gene>
<evidence type="ECO:0000256" key="1">
    <source>
        <dbReference type="ARBA" id="ARBA00004613"/>
    </source>
</evidence>
<evidence type="ECO:0000256" key="2">
    <source>
        <dbReference type="ARBA" id="ARBA00022525"/>
    </source>
</evidence>
<dbReference type="GO" id="GO:0005576">
    <property type="term" value="C:extracellular region"/>
    <property type="evidence" value="ECO:0007669"/>
    <property type="project" value="UniProtKB-SubCell"/>
</dbReference>
<dbReference type="GO" id="GO:0050482">
    <property type="term" value="P:arachidonate secretion"/>
    <property type="evidence" value="ECO:0007669"/>
    <property type="project" value="InterPro"/>
</dbReference>
<dbReference type="Proteomes" id="UP000216207">
    <property type="component" value="Unassembled WGS sequence"/>
</dbReference>
<evidence type="ECO:0000313" key="4">
    <source>
        <dbReference type="Proteomes" id="UP000216207"/>
    </source>
</evidence>
<dbReference type="GO" id="GO:0006644">
    <property type="term" value="P:phospholipid metabolic process"/>
    <property type="evidence" value="ECO:0007669"/>
    <property type="project" value="InterPro"/>
</dbReference>
<dbReference type="InterPro" id="IPR033113">
    <property type="entry name" value="PLA2_histidine"/>
</dbReference>
<comment type="subcellular location">
    <subcellularLocation>
        <location evidence="1">Secreted</location>
    </subcellularLocation>
</comment>
<evidence type="ECO:0008006" key="5">
    <source>
        <dbReference type="Google" id="ProtNLM"/>
    </source>
</evidence>
<dbReference type="Gene3D" id="1.20.90.10">
    <property type="entry name" value="Phospholipase A2 domain"/>
    <property type="match status" value="1"/>
</dbReference>